<gene>
    <name evidence="3" type="ORF">SERLA73DRAFT_47119</name>
</gene>
<feature type="compositionally biased region" description="Low complexity" evidence="1">
    <location>
        <begin position="622"/>
        <end position="638"/>
    </location>
</feature>
<dbReference type="STRING" id="936435.F8PM79"/>
<accession>F8PM79</accession>
<evidence type="ECO:0000256" key="2">
    <source>
        <dbReference type="SAM" id="Phobius"/>
    </source>
</evidence>
<keyword evidence="2" id="KW-0472">Membrane</keyword>
<feature type="transmembrane region" description="Helical" evidence="2">
    <location>
        <begin position="464"/>
        <end position="486"/>
    </location>
</feature>
<feature type="transmembrane region" description="Helical" evidence="2">
    <location>
        <begin position="318"/>
        <end position="339"/>
    </location>
</feature>
<dbReference type="InParanoid" id="F8PM79"/>
<evidence type="ECO:0000313" key="4">
    <source>
        <dbReference type="Proteomes" id="UP000008063"/>
    </source>
</evidence>
<reference evidence="4" key="1">
    <citation type="journal article" date="2011" name="Science">
        <title>The plant cell wall-decomposing machinery underlies the functional diversity of forest fungi.</title>
        <authorList>
            <person name="Eastwood D.C."/>
            <person name="Floudas D."/>
            <person name="Binder M."/>
            <person name="Majcherczyk A."/>
            <person name="Schneider P."/>
            <person name="Aerts A."/>
            <person name="Asiegbu F.O."/>
            <person name="Baker S.E."/>
            <person name="Barry K."/>
            <person name="Bendiksby M."/>
            <person name="Blumentritt M."/>
            <person name="Coutinho P.M."/>
            <person name="Cullen D."/>
            <person name="de Vries R.P."/>
            <person name="Gathman A."/>
            <person name="Goodell B."/>
            <person name="Henrissat B."/>
            <person name="Ihrmark K."/>
            <person name="Kauserud H."/>
            <person name="Kohler A."/>
            <person name="LaButti K."/>
            <person name="Lapidus A."/>
            <person name="Lavin J.L."/>
            <person name="Lee Y.-H."/>
            <person name="Lindquist E."/>
            <person name="Lilly W."/>
            <person name="Lucas S."/>
            <person name="Morin E."/>
            <person name="Murat C."/>
            <person name="Oguiza J.A."/>
            <person name="Park J."/>
            <person name="Pisabarro A.G."/>
            <person name="Riley R."/>
            <person name="Rosling A."/>
            <person name="Salamov A."/>
            <person name="Schmidt O."/>
            <person name="Schmutz J."/>
            <person name="Skrede I."/>
            <person name="Stenlid J."/>
            <person name="Wiebenga A."/>
            <person name="Xie X."/>
            <person name="Kuees U."/>
            <person name="Hibbett D.S."/>
            <person name="Hoffmeister D."/>
            <person name="Hoegberg N."/>
            <person name="Martin F."/>
            <person name="Grigoriev I.V."/>
            <person name="Watkinson S.C."/>
        </authorList>
    </citation>
    <scope>NUCLEOTIDE SEQUENCE [LARGE SCALE GENOMIC DNA]</scope>
    <source>
        <strain evidence="4">strain S7.3</strain>
    </source>
</reference>
<dbReference type="AlphaFoldDB" id="F8PM79"/>
<feature type="transmembrane region" description="Helical" evidence="2">
    <location>
        <begin position="405"/>
        <end position="424"/>
    </location>
</feature>
<proteinExistence type="predicted"/>
<keyword evidence="2" id="KW-0812">Transmembrane</keyword>
<dbReference type="EMBL" id="GL945476">
    <property type="protein sequence ID" value="EGO02711.1"/>
    <property type="molecule type" value="Genomic_DNA"/>
</dbReference>
<evidence type="ECO:0000256" key="1">
    <source>
        <dbReference type="SAM" id="MobiDB-lite"/>
    </source>
</evidence>
<organism evidence="4">
    <name type="scientific">Serpula lacrymans var. lacrymans (strain S7.3)</name>
    <name type="common">Dry rot fungus</name>
    <dbReference type="NCBI Taxonomy" id="936435"/>
    <lineage>
        <taxon>Eukaryota</taxon>
        <taxon>Fungi</taxon>
        <taxon>Dikarya</taxon>
        <taxon>Basidiomycota</taxon>
        <taxon>Agaricomycotina</taxon>
        <taxon>Agaricomycetes</taxon>
        <taxon>Agaricomycetidae</taxon>
        <taxon>Boletales</taxon>
        <taxon>Coniophorineae</taxon>
        <taxon>Serpulaceae</taxon>
        <taxon>Serpula</taxon>
    </lineage>
</organism>
<dbReference type="InterPro" id="IPR040410">
    <property type="entry name" value="UPF0658_Golgi"/>
</dbReference>
<feature type="region of interest" description="Disordered" evidence="1">
    <location>
        <begin position="569"/>
        <end position="588"/>
    </location>
</feature>
<keyword evidence="2" id="KW-1133">Transmembrane helix</keyword>
<dbReference type="HOGENOM" id="CLU_021809_1_0_1"/>
<dbReference type="GO" id="GO:0005794">
    <property type="term" value="C:Golgi apparatus"/>
    <property type="evidence" value="ECO:0007669"/>
    <property type="project" value="TreeGrafter"/>
</dbReference>
<dbReference type="PANTHER" id="PTHR34391">
    <property type="entry name" value="UPF0658 GOLGI APPARATUS MEMBRANE PROTEIN C1952.10C-RELATED"/>
    <property type="match status" value="1"/>
</dbReference>
<name>F8PM79_SERL3</name>
<keyword evidence="4" id="KW-1185">Reference proteome</keyword>
<feature type="transmembrane region" description="Helical" evidence="2">
    <location>
        <begin position="359"/>
        <end position="385"/>
    </location>
</feature>
<feature type="region of interest" description="Disordered" evidence="1">
    <location>
        <begin position="610"/>
        <end position="639"/>
    </location>
</feature>
<feature type="compositionally biased region" description="Polar residues" evidence="1">
    <location>
        <begin position="569"/>
        <end position="586"/>
    </location>
</feature>
<dbReference type="eggNOG" id="ENOG502S65M">
    <property type="taxonomic scope" value="Eukaryota"/>
</dbReference>
<evidence type="ECO:0000313" key="3">
    <source>
        <dbReference type="EMBL" id="EGO02711.1"/>
    </source>
</evidence>
<feature type="compositionally biased region" description="Low complexity" evidence="1">
    <location>
        <begin position="116"/>
        <end position="171"/>
    </location>
</feature>
<feature type="transmembrane region" description="Helical" evidence="2">
    <location>
        <begin position="431"/>
        <end position="452"/>
    </location>
</feature>
<feature type="transmembrane region" description="Helical" evidence="2">
    <location>
        <begin position="12"/>
        <end position="33"/>
    </location>
</feature>
<sequence>DRITLSRTTTIYFLFSLIHCIIQVVFQVQAFTINLNAANLLASITQQGNLSDIQGFTVLTSDDLVFCDHVPSTVSTSSCNVIWDGVPVDDNEMTDVNATPMGSPAMADATTSVNMSSTSTSSSPSSTPSPSASKMETTSALTTSHASTSKSTVTVTVTASTKSAESAKPSSDQLDVSASETKVTVVTHSSAPTSSSTGKADEQDYVVRRSRPAVLDRQCLWALTWPVQVLRNTKREDITFIAFQFWVLGMSFVALLNESVPHTFASLLTHMLATGWAGIQLYNTAEFHSEFERLTTNGACNPIDLIPNYWSARAAAEIPSLAFNAAGLVTSAVLSWRLAKLYGWQTFKRVGASITISRVYKIVLTLSIVIQLSLFFMVVSVALWIDQLWNGSIGKLATSSVYRPILIITLILMIPWLTTGWFAVRRELKIPMLIFLFLSFAYLVGWSAMFASTTFRWTFLQWRFFALITTASVFLTFVSFVLGVMGRVNFGKGLVRYLNAEEPLPGDTFTYVSPTGKDIEKSPFPFSERTVPTFSVAFGSGGAEAPLPSQMFAPRPFSLRLSGSVRSSQAELLPQGQRQSQGQNESYPPLYAEDAALPAPAAAFSRASPSRSSFRSLARHGSQLSVQSSVSSDSSNSSYGHLNGRRWVIE</sequence>
<feature type="compositionally biased region" description="Polar residues" evidence="1">
    <location>
        <begin position="172"/>
        <end position="198"/>
    </location>
</feature>
<dbReference type="Proteomes" id="UP000008063">
    <property type="component" value="Unassembled WGS sequence"/>
</dbReference>
<dbReference type="OMA" id="ISTTFRW"/>
<feature type="non-terminal residue" evidence="3">
    <location>
        <position position="1"/>
    </location>
</feature>
<dbReference type="PANTHER" id="PTHR34391:SF2">
    <property type="entry name" value="TRP C-TERMINAL DOMAIN-CONTAINING PROTEIN"/>
    <property type="match status" value="1"/>
</dbReference>
<dbReference type="OrthoDB" id="2448307at2759"/>
<protein>
    <submittedName>
        <fullName evidence="3">Uncharacterized protein</fullName>
    </submittedName>
</protein>
<feature type="region of interest" description="Disordered" evidence="1">
    <location>
        <begin position="93"/>
        <end position="203"/>
    </location>
</feature>